<dbReference type="InterPro" id="IPR058933">
    <property type="entry name" value="YMC020W-like_ab_hydrolase"/>
</dbReference>
<name>A0A0J8R546_COCIT</name>
<dbReference type="Pfam" id="PF26147">
    <property type="entry name" value="AB_HYDROLASE_YMC0-YMC35"/>
    <property type="match status" value="1"/>
</dbReference>
<reference evidence="4" key="1">
    <citation type="journal article" date="2010" name="Genome Res.">
        <title>Population genomic sequencing of Coccidioides fungi reveals recent hybridization and transposon control.</title>
        <authorList>
            <person name="Neafsey D.E."/>
            <person name="Barker B.M."/>
            <person name="Sharpton T.J."/>
            <person name="Stajich J.E."/>
            <person name="Park D.J."/>
            <person name="Whiston E."/>
            <person name="Hung C.-Y."/>
            <person name="McMahan C."/>
            <person name="White J."/>
            <person name="Sykes S."/>
            <person name="Heiman D."/>
            <person name="Young S."/>
            <person name="Zeng Q."/>
            <person name="Abouelleil A."/>
            <person name="Aftuck L."/>
            <person name="Bessette D."/>
            <person name="Brown A."/>
            <person name="FitzGerald M."/>
            <person name="Lui A."/>
            <person name="Macdonald J.P."/>
            <person name="Priest M."/>
            <person name="Orbach M.J."/>
            <person name="Galgiani J.N."/>
            <person name="Kirkland T.N."/>
            <person name="Cole G.T."/>
            <person name="Birren B.W."/>
            <person name="Henn M.R."/>
            <person name="Taylor J.W."/>
            <person name="Rounsley S.D."/>
        </authorList>
    </citation>
    <scope>NUCLEOTIDE SEQUENCE [LARGE SCALE GENOMIC DNA]</scope>
    <source>
        <strain evidence="4">RMSCC 3703</strain>
    </source>
</reference>
<dbReference type="InterPro" id="IPR058934">
    <property type="entry name" value="YMC020W-like"/>
</dbReference>
<feature type="compositionally biased region" description="Polar residues" evidence="1">
    <location>
        <begin position="307"/>
        <end position="320"/>
    </location>
</feature>
<feature type="compositionally biased region" description="Basic and acidic residues" evidence="1">
    <location>
        <begin position="160"/>
        <end position="181"/>
    </location>
</feature>
<feature type="region of interest" description="Disordered" evidence="1">
    <location>
        <begin position="290"/>
        <end position="460"/>
    </location>
</feature>
<feature type="domain" description="YMC020W-like alpha/beta hydrolase" evidence="2">
    <location>
        <begin position="450"/>
        <end position="808"/>
    </location>
</feature>
<dbReference type="AlphaFoldDB" id="A0A0J8R546"/>
<evidence type="ECO:0000313" key="3">
    <source>
        <dbReference type="EMBL" id="KMU78828.1"/>
    </source>
</evidence>
<protein>
    <recommendedName>
        <fullName evidence="2">YMC020W-like alpha/beta hydrolase domain-containing protein</fullName>
    </recommendedName>
</protein>
<feature type="compositionally biased region" description="Polar residues" evidence="1">
    <location>
        <begin position="433"/>
        <end position="459"/>
    </location>
</feature>
<feature type="compositionally biased region" description="Polar residues" evidence="1">
    <location>
        <begin position="76"/>
        <end position="89"/>
    </location>
</feature>
<accession>A0A0J8R546</accession>
<gene>
    <name evidence="3" type="ORF">CISG_01868</name>
</gene>
<evidence type="ECO:0000256" key="1">
    <source>
        <dbReference type="SAM" id="MobiDB-lite"/>
    </source>
</evidence>
<dbReference type="EMBL" id="DS268122">
    <property type="protein sequence ID" value="KMU78828.1"/>
    <property type="molecule type" value="Genomic_DNA"/>
</dbReference>
<feature type="region of interest" description="Disordered" evidence="1">
    <location>
        <begin position="1"/>
        <end position="276"/>
    </location>
</feature>
<dbReference type="PANTHER" id="PTHR47349:SF1">
    <property type="entry name" value="AER328WP"/>
    <property type="match status" value="1"/>
</dbReference>
<evidence type="ECO:0000313" key="4">
    <source>
        <dbReference type="Proteomes" id="UP000054559"/>
    </source>
</evidence>
<feature type="compositionally biased region" description="Basic and acidic residues" evidence="1">
    <location>
        <begin position="135"/>
        <end position="145"/>
    </location>
</feature>
<feature type="compositionally biased region" description="Low complexity" evidence="1">
    <location>
        <begin position="401"/>
        <end position="420"/>
    </location>
</feature>
<evidence type="ECO:0000259" key="2">
    <source>
        <dbReference type="Pfam" id="PF26147"/>
    </source>
</evidence>
<feature type="compositionally biased region" description="Basic and acidic residues" evidence="1">
    <location>
        <begin position="25"/>
        <end position="35"/>
    </location>
</feature>
<organism evidence="3 4">
    <name type="scientific">Coccidioides immitis RMSCC 3703</name>
    <dbReference type="NCBI Taxonomy" id="454286"/>
    <lineage>
        <taxon>Eukaryota</taxon>
        <taxon>Fungi</taxon>
        <taxon>Dikarya</taxon>
        <taxon>Ascomycota</taxon>
        <taxon>Pezizomycotina</taxon>
        <taxon>Eurotiomycetes</taxon>
        <taxon>Eurotiomycetidae</taxon>
        <taxon>Onygenales</taxon>
        <taxon>Onygenaceae</taxon>
        <taxon>Coccidioides</taxon>
    </lineage>
</organism>
<feature type="compositionally biased region" description="Polar residues" evidence="1">
    <location>
        <begin position="98"/>
        <end position="129"/>
    </location>
</feature>
<sequence length="849" mass="93022">MAHTEPRKLVNQQKGRQSDPPPKSHLKEDSSENGRENVTTWYMKSWPRKSKAPAITEVARESISATNTHLSERTRSSTPVSRQSRTQSIDLMKKGRLSTRSLPADVTTTRINVASSRSSPVLGTSNEFSPATKPENGDDSAKEEALIPVTETKNSAQTEEQNRWKESLETDEEPTKPDQPAEKGAQGNTASPQPGWFSWLSRSKDGADNSTTDENRQTTPTGVTLTKSPIKIEPAPETEPETVNQLVADSDQDASKNMSVEPPTNTDSTSTTTPQKRSWLYMWAVSPATSQEANFGNGNPKLEKSQLVETNPAESSQQVMPDQAESMHATGPDVNATVNDATPVRDVARPTSWLFWSRERQDTGATPNTAQETSTESPGSTQQNNPEATVGPVDAQPAPAVSNLKSKNKGSSKSAKAVAVELGPEVPPESAKQPVSSQAKKSHTPPNQVLPSFENTFPSQERPGIFQQLGRLIYYGKGPEPKHVLRVQDRPQIKKALAIGIHGYFPAPLIRNIIGQPTGTSVKFAMMAEKAILQWAATNNSPCQVEKIILEGEGRISERVDLLWKLLLNWIDHVRRADFIMVSCHSQGVPVATMLVAKLIAFGCISSARICICAMAGVNLGPFPDYRSRWISGSAGELFDFADSKSKVSQDYLTALETVLDSGVKIAYIGSIDDQLVSLESTSDVAAVVCFATISHPHICRAVFVDGRVHAPSFVSHLVGFCMKLRNLGISDHGLIRELSSPLAGSLYLGEGHSRLYDDDAVYQLAVRFALETTPAPSTKLEIHTVRLSNPSNPYILPFAMRGVLEEEYVRRELSEETIELLKQFDDWKPSTKVLKDVKFRLEGIRSKL</sequence>
<dbReference type="PANTHER" id="PTHR47349">
    <property type="entry name" value="CHROMOSOME 8, WHOLE GENOME SHOTGUN SEQUENCE"/>
    <property type="match status" value="1"/>
</dbReference>
<feature type="compositionally biased region" description="Polar residues" evidence="1">
    <location>
        <begin position="208"/>
        <end position="227"/>
    </location>
</feature>
<proteinExistence type="predicted"/>
<feature type="compositionally biased region" description="Polar residues" evidence="1">
    <location>
        <begin position="363"/>
        <end position="387"/>
    </location>
</feature>
<dbReference type="Proteomes" id="UP000054559">
    <property type="component" value="Unassembled WGS sequence"/>
</dbReference>
<feature type="compositionally biased region" description="Low complexity" evidence="1">
    <location>
        <begin position="262"/>
        <end position="274"/>
    </location>
</feature>
<dbReference type="OrthoDB" id="5598028at2759"/>